<accession>E9LIM1</accession>
<evidence type="ECO:0000256" key="1">
    <source>
        <dbReference type="SAM" id="MobiDB-lite"/>
    </source>
</evidence>
<dbReference type="EMBL" id="HQ011923">
    <property type="protein sequence ID" value="ADU86024.1"/>
    <property type="molecule type" value="Genomic_DNA"/>
</dbReference>
<protein>
    <submittedName>
        <fullName evidence="2">Putative transposase</fullName>
    </submittedName>
</protein>
<proteinExistence type="predicted"/>
<reference evidence="2" key="1">
    <citation type="journal article" date="2011" name="J. Am. Chem. Soc.">
        <title>Characterization of tiacumicin B biosynthetic gene cluster affording diversified tiacumicin analogues and revealing a tailoring dihalogenase.</title>
        <authorList>
            <person name="Xiao Y."/>
            <person name="Li S."/>
            <person name="Niu S."/>
            <person name="Ma L."/>
            <person name="Zhang G."/>
            <person name="Zhang H."/>
            <person name="Zhang G."/>
            <person name="Ju J."/>
            <person name="Zhang C."/>
        </authorList>
    </citation>
    <scope>NUCLEOTIDE SEQUENCE</scope>
    <source>
        <strain evidence="2">NRRL 18085</strain>
    </source>
</reference>
<evidence type="ECO:0000313" key="2">
    <source>
        <dbReference type="EMBL" id="ADU86024.1"/>
    </source>
</evidence>
<feature type="compositionally biased region" description="Low complexity" evidence="1">
    <location>
        <begin position="139"/>
        <end position="148"/>
    </location>
</feature>
<feature type="region of interest" description="Disordered" evidence="1">
    <location>
        <begin position="133"/>
        <end position="154"/>
    </location>
</feature>
<name>E9LIM1_9ACTN</name>
<organism evidence="2">
    <name type="scientific">Dactylosporangium aurantiacum subsp. hamdenensis</name>
    <dbReference type="NCBI Taxonomy" id="703577"/>
    <lineage>
        <taxon>Bacteria</taxon>
        <taxon>Bacillati</taxon>
        <taxon>Actinomycetota</taxon>
        <taxon>Actinomycetes</taxon>
        <taxon>Micromonosporales</taxon>
        <taxon>Micromonosporaceae</taxon>
        <taxon>Dactylosporangium</taxon>
    </lineage>
</organism>
<sequence>MAAMSKVDPFAAIRRDSRAGMSVRALARQHWVSRRTVRSALLSAWPEPRKPLPPRPSKLDEFKPVIDGILRGDLDAPRKQRHTVKRIYDRLVDDHCMLDVSSAVVRAYVADRKPKIRAEAGLGPVEVLCRRRTGRASGRRSISGRSRSTCAANR</sequence>
<dbReference type="AlphaFoldDB" id="E9LIM1"/>